<evidence type="ECO:0000259" key="7">
    <source>
        <dbReference type="PROSITE" id="PS51123"/>
    </source>
</evidence>
<feature type="transmembrane region" description="Helical" evidence="6">
    <location>
        <begin position="199"/>
        <end position="219"/>
    </location>
</feature>
<feature type="region of interest" description="Disordered" evidence="5">
    <location>
        <begin position="502"/>
        <end position="521"/>
    </location>
</feature>
<dbReference type="PROSITE" id="PS51123">
    <property type="entry name" value="OMPA_2"/>
    <property type="match status" value="1"/>
</dbReference>
<keyword evidence="2 4" id="KW-0472">Membrane</keyword>
<dbReference type="PRINTS" id="PR01023">
    <property type="entry name" value="NAFLGMOTY"/>
</dbReference>
<dbReference type="PRINTS" id="PR01021">
    <property type="entry name" value="OMPADOMAIN"/>
</dbReference>
<dbReference type="PANTHER" id="PTHR30329:SF21">
    <property type="entry name" value="LIPOPROTEIN YIAD-RELATED"/>
    <property type="match status" value="1"/>
</dbReference>
<dbReference type="PANTHER" id="PTHR30329">
    <property type="entry name" value="STATOR ELEMENT OF FLAGELLAR MOTOR COMPLEX"/>
    <property type="match status" value="1"/>
</dbReference>
<dbReference type="SUPFAM" id="SSF103088">
    <property type="entry name" value="OmpA-like"/>
    <property type="match status" value="1"/>
</dbReference>
<reference evidence="8 9" key="1">
    <citation type="submission" date="2020-03" db="EMBL/GenBank/DDBJ databases">
        <authorList>
            <person name="Zhu W."/>
        </authorList>
    </citation>
    <scope>NUCLEOTIDE SEQUENCE [LARGE SCALE GENOMIC DNA]</scope>
    <source>
        <strain evidence="8 9">185</strain>
    </source>
</reference>
<name>A0A6G8S2Y7_9GAMM</name>
<evidence type="ECO:0000256" key="3">
    <source>
        <dbReference type="ARBA" id="ARBA00023237"/>
    </source>
</evidence>
<dbReference type="InterPro" id="IPR006664">
    <property type="entry name" value="OMP_bac"/>
</dbReference>
<evidence type="ECO:0000256" key="6">
    <source>
        <dbReference type="SAM" id="Phobius"/>
    </source>
</evidence>
<protein>
    <submittedName>
        <fullName evidence="8">OmpA family protein</fullName>
    </submittedName>
</protein>
<feature type="compositionally biased region" description="Low complexity" evidence="5">
    <location>
        <begin position="162"/>
        <end position="173"/>
    </location>
</feature>
<dbReference type="AlphaFoldDB" id="A0A6G8S2Y7"/>
<dbReference type="EMBL" id="CP049916">
    <property type="protein sequence ID" value="QIO08495.1"/>
    <property type="molecule type" value="Genomic_DNA"/>
</dbReference>
<evidence type="ECO:0000256" key="4">
    <source>
        <dbReference type="PROSITE-ProRule" id="PRU00473"/>
    </source>
</evidence>
<dbReference type="GO" id="GO:0009279">
    <property type="term" value="C:cell outer membrane"/>
    <property type="evidence" value="ECO:0007669"/>
    <property type="project" value="UniProtKB-SubCell"/>
</dbReference>
<dbReference type="RefSeq" id="WP_166323308.1">
    <property type="nucleotide sequence ID" value="NZ_CP049916.1"/>
</dbReference>
<gene>
    <name evidence="8" type="ORF">G8D99_05320</name>
</gene>
<sequence length="521" mass="55024">MDLIQILKDRIIPIVLNQHGSTEQEPSVVAQKSTAIATFLPILLTILKSKPDLISSLQSSLNPRLGDLFGSNPILKDNLLDSIQPAVSKQETETLLNHSIAPTLGVLGDLAGSEDPHSISHYLQQHADTIKGALPVWATSILGGLGLGAFATHAAADSGVNSTPLSTPVTTSSHVAPTQVPPSHSNIPPREPEQKKSSLLGPILGLILLAILVGLLLRYCNKKDEPVQADQVPASTAVADPVAQPAFFELSTDASGGLVTCQARIGNPSFTDIIQKEVKSLFNHPVGCGIDSSNQYNAELVDQNGLSSILKLLKGVPSTTLTWTGNEISLQGQDAAATQALADKIKGLVPNVTVKTEQGIDVNSAVNTSVSDAEKALASINPDQVKPIDIATALNLQIINFATGSDDIPDINKSVLDQAAALMNRVPNVQLTVKGHTDNTGDANANKELSRERAQAVVDYLVSKGVDPSKLSAVGLGQDEPIAENTTEEGKFKNRRIAFEVTNTETGTQRTVDGEKVTEKN</sequence>
<evidence type="ECO:0000256" key="1">
    <source>
        <dbReference type="ARBA" id="ARBA00004442"/>
    </source>
</evidence>
<organism evidence="8 9">
    <name type="scientific">Acinetobacter lanii</name>
    <dbReference type="NCBI Taxonomy" id="2715163"/>
    <lineage>
        <taxon>Bacteria</taxon>
        <taxon>Pseudomonadati</taxon>
        <taxon>Pseudomonadota</taxon>
        <taxon>Gammaproteobacteria</taxon>
        <taxon>Moraxellales</taxon>
        <taxon>Moraxellaceae</taxon>
        <taxon>Acinetobacter</taxon>
    </lineage>
</organism>
<feature type="region of interest" description="Disordered" evidence="5">
    <location>
        <begin position="160"/>
        <end position="195"/>
    </location>
</feature>
<dbReference type="InterPro" id="IPR006665">
    <property type="entry name" value="OmpA-like"/>
</dbReference>
<dbReference type="CDD" id="cd07185">
    <property type="entry name" value="OmpA_C-like"/>
    <property type="match status" value="1"/>
</dbReference>
<dbReference type="InterPro" id="IPR036737">
    <property type="entry name" value="OmpA-like_sf"/>
</dbReference>
<evidence type="ECO:0000313" key="8">
    <source>
        <dbReference type="EMBL" id="QIO08495.1"/>
    </source>
</evidence>
<comment type="subcellular location">
    <subcellularLocation>
        <location evidence="1">Cell outer membrane</location>
    </subcellularLocation>
</comment>
<keyword evidence="6" id="KW-0812">Transmembrane</keyword>
<feature type="domain" description="OmpA-like" evidence="7">
    <location>
        <begin position="388"/>
        <end position="505"/>
    </location>
</feature>
<evidence type="ECO:0000313" key="9">
    <source>
        <dbReference type="Proteomes" id="UP000501939"/>
    </source>
</evidence>
<dbReference type="Gene3D" id="3.30.1330.60">
    <property type="entry name" value="OmpA-like domain"/>
    <property type="match status" value="1"/>
</dbReference>
<dbReference type="InterPro" id="IPR050330">
    <property type="entry name" value="Bact_OuterMem_StrucFunc"/>
</dbReference>
<keyword evidence="6" id="KW-1133">Transmembrane helix</keyword>
<dbReference type="Proteomes" id="UP000501939">
    <property type="component" value="Chromosome"/>
</dbReference>
<proteinExistence type="predicted"/>
<dbReference type="KEGG" id="alj:G8D99_05320"/>
<keyword evidence="9" id="KW-1185">Reference proteome</keyword>
<feature type="compositionally biased region" description="Basic and acidic residues" evidence="5">
    <location>
        <begin position="512"/>
        <end position="521"/>
    </location>
</feature>
<keyword evidence="3" id="KW-0998">Cell outer membrane</keyword>
<evidence type="ECO:0000256" key="5">
    <source>
        <dbReference type="SAM" id="MobiDB-lite"/>
    </source>
</evidence>
<accession>A0A6G8S2Y7</accession>
<evidence type="ECO:0000256" key="2">
    <source>
        <dbReference type="ARBA" id="ARBA00023136"/>
    </source>
</evidence>
<feature type="compositionally biased region" description="Polar residues" evidence="5">
    <location>
        <begin position="502"/>
        <end position="511"/>
    </location>
</feature>
<dbReference type="Pfam" id="PF00691">
    <property type="entry name" value="OmpA"/>
    <property type="match status" value="1"/>
</dbReference>